<sequence>MRRMEREHYGRLLRLAYLTLDDGDHPLSRARRAVAGAMRVRRGGYPAMRARLVAILLTDPPTGRHRLHGLLFEPARIGPGPVRAALLESPRHERLAYLLRRDGLTAPEVVAELSVHLPVGFGDVDRIIDAVDGRTDMDEAAQRAEIEAFEPDLVRLRPPLAVPSARRAAVAGVVAVALLAVAGAVSIRMDDGRGAPAVVGPHAWRASGAPTVDEWPSQGGLLHDARLLRRAADAWRDDHRDPPLGRVAVLYAGTVDGASLVVLRDSPGPRDTPSVAQYFERRRSRGVESVRKLGTDAGQLVMVGMTWRYLVPPWLRDVRVAVPSGRAPDWRPVAVRDGLSAPLPWHWFTPRCQNYLVFQMTAGSWTVTQLASNDPRSAAPRVWFRDPPEQGERSRWAALNAVACSGAATLSESGDLRLGRLWSGELPDGGGRATLLTVDASTPWGAPGRSLLISEDGQALSERGGTNSDHTPSGETAAAAVWWRSSRRWHLLAAAGPGVARLKSVGELGSHEDAADRRSGSPLLVVPGPRAGAAARLPVVQVVAYEPDGDRTVVTPR</sequence>
<dbReference type="RefSeq" id="WP_179831877.1">
    <property type="nucleotide sequence ID" value="NZ_BMRD01000005.1"/>
</dbReference>
<protein>
    <submittedName>
        <fullName evidence="1">Uncharacterized protein</fullName>
    </submittedName>
</protein>
<organism evidence="1 2">
    <name type="scientific">Actinomadura citrea</name>
    <dbReference type="NCBI Taxonomy" id="46158"/>
    <lineage>
        <taxon>Bacteria</taxon>
        <taxon>Bacillati</taxon>
        <taxon>Actinomycetota</taxon>
        <taxon>Actinomycetes</taxon>
        <taxon>Streptosporangiales</taxon>
        <taxon>Thermomonosporaceae</taxon>
        <taxon>Actinomadura</taxon>
    </lineage>
</organism>
<accession>A0A7Y9G5G1</accession>
<dbReference type="AlphaFoldDB" id="A0A7Y9G5G1"/>
<name>A0A7Y9G5G1_9ACTN</name>
<keyword evidence="2" id="KW-1185">Reference proteome</keyword>
<dbReference type="EMBL" id="JACCBT010000001">
    <property type="protein sequence ID" value="NYE10350.1"/>
    <property type="molecule type" value="Genomic_DNA"/>
</dbReference>
<comment type="caution">
    <text evidence="1">The sequence shown here is derived from an EMBL/GenBank/DDBJ whole genome shotgun (WGS) entry which is preliminary data.</text>
</comment>
<evidence type="ECO:0000313" key="1">
    <source>
        <dbReference type="EMBL" id="NYE10350.1"/>
    </source>
</evidence>
<dbReference type="Proteomes" id="UP000591272">
    <property type="component" value="Unassembled WGS sequence"/>
</dbReference>
<evidence type="ECO:0000313" key="2">
    <source>
        <dbReference type="Proteomes" id="UP000591272"/>
    </source>
</evidence>
<proteinExistence type="predicted"/>
<gene>
    <name evidence="1" type="ORF">BJ999_000646</name>
</gene>
<reference evidence="1 2" key="1">
    <citation type="submission" date="2020-07" db="EMBL/GenBank/DDBJ databases">
        <title>Sequencing the genomes of 1000 actinobacteria strains.</title>
        <authorList>
            <person name="Klenk H.-P."/>
        </authorList>
    </citation>
    <scope>NUCLEOTIDE SEQUENCE [LARGE SCALE GENOMIC DNA]</scope>
    <source>
        <strain evidence="1 2">DSM 43461</strain>
    </source>
</reference>